<dbReference type="Proteomes" id="UP000242469">
    <property type="component" value="Unassembled WGS sequence"/>
</dbReference>
<organism evidence="2 3">
    <name type="scientific">Marinobacterium iners DSM 11526</name>
    <dbReference type="NCBI Taxonomy" id="1122198"/>
    <lineage>
        <taxon>Bacteria</taxon>
        <taxon>Pseudomonadati</taxon>
        <taxon>Pseudomonadota</taxon>
        <taxon>Gammaproteobacteria</taxon>
        <taxon>Oceanospirillales</taxon>
        <taxon>Oceanospirillaceae</taxon>
        <taxon>Marinobacterium</taxon>
    </lineage>
</organism>
<sequence length="364" mass="39829">MSVNDLDIDAILAGDDTDAIEALLDQMEETDEGIVFKQGDTGATDGDDHAEATEETGAEPGAEDDTAAGADSADEQGALDVPAKPQEGGRGESRPVIEGKHGNNTIPYSELEAARQQAREADRRAQEAEQRAQQLQQQAQENSRMERQLELLTKQLEQHGLEAESLPEDYQLTEEKQRELIEDYGEMGKAMVAMYTRLAQSQPPQPESPTQQPAEQPSADNEQQALMQAISRNADLEAWRTGDSARWQEAVRIDQILQADQKFANTSYDERFAEAVRRTKAVFGDVDTSSDAGKSSNQQQLDDKMRAAEEAAAPPPSLSNMGVGATSPDRPLVEQLADLSEEEVEARMANMTEAQREALLSQIS</sequence>
<evidence type="ECO:0000313" key="3">
    <source>
        <dbReference type="Proteomes" id="UP000242469"/>
    </source>
</evidence>
<feature type="compositionally biased region" description="Polar residues" evidence="1">
    <location>
        <begin position="287"/>
        <end position="300"/>
    </location>
</feature>
<keyword evidence="3" id="KW-1185">Reference proteome</keyword>
<feature type="region of interest" description="Disordered" evidence="1">
    <location>
        <begin position="286"/>
        <end position="332"/>
    </location>
</feature>
<protein>
    <submittedName>
        <fullName evidence="2">Uncharacterized protein</fullName>
    </submittedName>
</protein>
<evidence type="ECO:0000313" key="2">
    <source>
        <dbReference type="EMBL" id="SDZ94713.1"/>
    </source>
</evidence>
<feature type="region of interest" description="Disordered" evidence="1">
    <location>
        <begin position="195"/>
        <end position="234"/>
    </location>
</feature>
<dbReference type="STRING" id="1122198.SAMN02745729_10149"/>
<dbReference type="OrthoDB" id="9156113at2"/>
<dbReference type="AlphaFoldDB" id="A0A1H3X618"/>
<feature type="compositionally biased region" description="Basic and acidic residues" evidence="1">
    <location>
        <begin position="117"/>
        <end position="130"/>
    </location>
</feature>
<feature type="compositionally biased region" description="Low complexity" evidence="1">
    <location>
        <begin position="208"/>
        <end position="219"/>
    </location>
</feature>
<accession>A0A1H3X618</accession>
<name>A0A1H3X618_9GAMM</name>
<gene>
    <name evidence="2" type="ORF">SAMN02745729_10149</name>
</gene>
<reference evidence="3" key="1">
    <citation type="submission" date="2016-10" db="EMBL/GenBank/DDBJ databases">
        <authorList>
            <person name="Varghese N."/>
            <person name="Submissions S."/>
        </authorList>
    </citation>
    <scope>NUCLEOTIDE SEQUENCE [LARGE SCALE GENOMIC DNA]</scope>
    <source>
        <strain evidence="3">DSM 11526</strain>
    </source>
</reference>
<proteinExistence type="predicted"/>
<dbReference type="EMBL" id="FNRJ01000001">
    <property type="protein sequence ID" value="SDZ94713.1"/>
    <property type="molecule type" value="Genomic_DNA"/>
</dbReference>
<feature type="region of interest" description="Disordered" evidence="1">
    <location>
        <begin position="31"/>
        <end position="145"/>
    </location>
</feature>
<evidence type="ECO:0000256" key="1">
    <source>
        <dbReference type="SAM" id="MobiDB-lite"/>
    </source>
</evidence>
<feature type="compositionally biased region" description="Low complexity" evidence="1">
    <location>
        <begin position="131"/>
        <end position="141"/>
    </location>
</feature>
<dbReference type="RefSeq" id="WP_091821242.1">
    <property type="nucleotide sequence ID" value="NZ_FNRJ01000001.1"/>
</dbReference>
<feature type="compositionally biased region" description="Basic and acidic residues" evidence="1">
    <location>
        <begin position="87"/>
        <end position="101"/>
    </location>
</feature>
<feature type="compositionally biased region" description="Acidic residues" evidence="1">
    <location>
        <begin position="53"/>
        <end position="66"/>
    </location>
</feature>